<reference evidence="2" key="2">
    <citation type="journal article" date="2015" name="Data Brief">
        <title>Shoot transcriptome of the giant reed, Arundo donax.</title>
        <authorList>
            <person name="Barrero R.A."/>
            <person name="Guerrero F.D."/>
            <person name="Moolhuijzen P."/>
            <person name="Goolsby J.A."/>
            <person name="Tidwell J."/>
            <person name="Bellgard S.E."/>
            <person name="Bellgard M.I."/>
        </authorList>
    </citation>
    <scope>NUCLEOTIDE SEQUENCE</scope>
    <source>
        <tissue evidence="2">Shoot tissue taken approximately 20 cm above the soil surface</tissue>
    </source>
</reference>
<feature type="compositionally biased region" description="Basic and acidic residues" evidence="1">
    <location>
        <begin position="12"/>
        <end position="25"/>
    </location>
</feature>
<protein>
    <submittedName>
        <fullName evidence="2">Uncharacterized protein</fullName>
    </submittedName>
</protein>
<name>A0A0A9F849_ARUDO</name>
<dbReference type="AlphaFoldDB" id="A0A0A9F849"/>
<evidence type="ECO:0000256" key="1">
    <source>
        <dbReference type="SAM" id="MobiDB-lite"/>
    </source>
</evidence>
<dbReference type="EMBL" id="GBRH01191575">
    <property type="protein sequence ID" value="JAE06321.1"/>
    <property type="molecule type" value="Transcribed_RNA"/>
</dbReference>
<reference evidence="2" key="1">
    <citation type="submission" date="2014-09" db="EMBL/GenBank/DDBJ databases">
        <authorList>
            <person name="Magalhaes I.L.F."/>
            <person name="Oliveira U."/>
            <person name="Santos F.R."/>
            <person name="Vidigal T.H.D.A."/>
            <person name="Brescovit A.D."/>
            <person name="Santos A.J."/>
        </authorList>
    </citation>
    <scope>NUCLEOTIDE SEQUENCE</scope>
    <source>
        <tissue evidence="2">Shoot tissue taken approximately 20 cm above the soil surface</tissue>
    </source>
</reference>
<accession>A0A0A9F849</accession>
<sequence length="25" mass="2877">MDEVAPSFQRSLRQESATEAKRQVL</sequence>
<evidence type="ECO:0000313" key="2">
    <source>
        <dbReference type="EMBL" id="JAE06321.1"/>
    </source>
</evidence>
<feature type="region of interest" description="Disordered" evidence="1">
    <location>
        <begin position="1"/>
        <end position="25"/>
    </location>
</feature>
<proteinExistence type="predicted"/>
<organism evidence="2">
    <name type="scientific">Arundo donax</name>
    <name type="common">Giant reed</name>
    <name type="synonym">Donax arundinaceus</name>
    <dbReference type="NCBI Taxonomy" id="35708"/>
    <lineage>
        <taxon>Eukaryota</taxon>
        <taxon>Viridiplantae</taxon>
        <taxon>Streptophyta</taxon>
        <taxon>Embryophyta</taxon>
        <taxon>Tracheophyta</taxon>
        <taxon>Spermatophyta</taxon>
        <taxon>Magnoliopsida</taxon>
        <taxon>Liliopsida</taxon>
        <taxon>Poales</taxon>
        <taxon>Poaceae</taxon>
        <taxon>PACMAD clade</taxon>
        <taxon>Arundinoideae</taxon>
        <taxon>Arundineae</taxon>
        <taxon>Arundo</taxon>
    </lineage>
</organism>